<dbReference type="PROSITE" id="PS50240">
    <property type="entry name" value="TRYPSIN_DOM"/>
    <property type="match status" value="1"/>
</dbReference>
<dbReference type="PANTHER" id="PTHR24250">
    <property type="entry name" value="CHYMOTRYPSIN-RELATED"/>
    <property type="match status" value="1"/>
</dbReference>
<dbReference type="OrthoDB" id="267336at2"/>
<dbReference type="Gene3D" id="2.40.10.10">
    <property type="entry name" value="Trypsin-like serine proteases"/>
    <property type="match status" value="1"/>
</dbReference>
<evidence type="ECO:0000256" key="1">
    <source>
        <dbReference type="ARBA" id="ARBA00023157"/>
    </source>
</evidence>
<protein>
    <submittedName>
        <fullName evidence="4">Trypsin-like serine protease</fullName>
    </submittedName>
</protein>
<dbReference type="SUPFAM" id="SSF50494">
    <property type="entry name" value="Trypsin-like serine proteases"/>
    <property type="match status" value="1"/>
</dbReference>
<dbReference type="AlphaFoldDB" id="A0A432LUV0"/>
<keyword evidence="1" id="KW-1015">Disulfide bond</keyword>
<dbReference type="GO" id="GO:0006508">
    <property type="term" value="P:proteolysis"/>
    <property type="evidence" value="ECO:0007669"/>
    <property type="project" value="UniProtKB-KW"/>
</dbReference>
<evidence type="ECO:0000256" key="2">
    <source>
        <dbReference type="SAM" id="SignalP"/>
    </source>
</evidence>
<dbReference type="Proteomes" id="UP000267077">
    <property type="component" value="Unassembled WGS sequence"/>
</dbReference>
<feature type="domain" description="Peptidase S1" evidence="3">
    <location>
        <begin position="33"/>
        <end position="294"/>
    </location>
</feature>
<comment type="caution">
    <text evidence="4">The sequence shown here is derived from an EMBL/GenBank/DDBJ whole genome shotgun (WGS) entry which is preliminary data.</text>
</comment>
<dbReference type="Pfam" id="PF00089">
    <property type="entry name" value="Trypsin"/>
    <property type="match status" value="1"/>
</dbReference>
<dbReference type="InterPro" id="IPR043504">
    <property type="entry name" value="Peptidase_S1_PA_chymotrypsin"/>
</dbReference>
<dbReference type="InterPro" id="IPR001314">
    <property type="entry name" value="Peptidase_S1A"/>
</dbReference>
<dbReference type="PANTHER" id="PTHR24250:SF50">
    <property type="entry name" value="PEPTIDASE S1 DOMAIN-CONTAINING PROTEIN"/>
    <property type="match status" value="1"/>
</dbReference>
<evidence type="ECO:0000313" key="5">
    <source>
        <dbReference type="Proteomes" id="UP000267077"/>
    </source>
</evidence>
<dbReference type="PRINTS" id="PR00722">
    <property type="entry name" value="CHYMOTRYPSIN"/>
</dbReference>
<dbReference type="SMART" id="SM00020">
    <property type="entry name" value="Tryp_SPc"/>
    <property type="match status" value="1"/>
</dbReference>
<keyword evidence="5" id="KW-1185">Reference proteome</keyword>
<proteinExistence type="predicted"/>
<name>A0A432LUV0_9GAMM</name>
<evidence type="ECO:0000313" key="4">
    <source>
        <dbReference type="EMBL" id="RUL65771.1"/>
    </source>
</evidence>
<dbReference type="InterPro" id="IPR001254">
    <property type="entry name" value="Trypsin_dom"/>
</dbReference>
<feature type="chain" id="PRO_5019567496" evidence="2">
    <location>
        <begin position="33"/>
        <end position="297"/>
    </location>
</feature>
<keyword evidence="4" id="KW-0645">Protease</keyword>
<accession>A0A432LUV0</accession>
<feature type="signal peptide" evidence="2">
    <location>
        <begin position="1"/>
        <end position="32"/>
    </location>
</feature>
<dbReference type="EMBL" id="RYZR01000003">
    <property type="protein sequence ID" value="RUL65771.1"/>
    <property type="molecule type" value="Genomic_DNA"/>
</dbReference>
<keyword evidence="4" id="KW-0378">Hydrolase</keyword>
<dbReference type="RefSeq" id="WP_126672402.1">
    <property type="nucleotide sequence ID" value="NZ_RYZR01000003.1"/>
</dbReference>
<sequence length="297" mass="32632">MKLYFYLKKMRRLKRGIFFFLAALATTVPTHAVVTRHDVPDASYVVATNAFPALVDLPGGGQGVLIARQWVVTAGHTTLDMPEHGNYVVINGKRRAVSRVVRYPDYLNFSAKWTTLFRGVKSTDATSWMAKYVSVRALMHDIALLQLASPVEDVTPIPLYRHSDEHGKIAKIYGRGVTGNDLKGADPNATSDGKLRRAYNRIVRSDNQLLVYRFDCGADALPLEGVIGDGDSGGPVLVEDAGIWKLAGIAHGLDAQKMDYFTMHAGAYRQGVCGQDFSNARISYFAHWIDSVVGGTQ</sequence>
<evidence type="ECO:0000259" key="3">
    <source>
        <dbReference type="PROSITE" id="PS50240"/>
    </source>
</evidence>
<dbReference type="GO" id="GO:0004252">
    <property type="term" value="F:serine-type endopeptidase activity"/>
    <property type="evidence" value="ECO:0007669"/>
    <property type="project" value="InterPro"/>
</dbReference>
<gene>
    <name evidence="4" type="ORF">EKH79_03405</name>
</gene>
<organism evidence="4 5">
    <name type="scientific">Dyella dinghuensis</name>
    <dbReference type="NCBI Taxonomy" id="1920169"/>
    <lineage>
        <taxon>Bacteria</taxon>
        <taxon>Pseudomonadati</taxon>
        <taxon>Pseudomonadota</taxon>
        <taxon>Gammaproteobacteria</taxon>
        <taxon>Lysobacterales</taxon>
        <taxon>Rhodanobacteraceae</taxon>
        <taxon>Dyella</taxon>
    </lineage>
</organism>
<reference evidence="4 5" key="1">
    <citation type="submission" date="2018-12" db="EMBL/GenBank/DDBJ databases">
        <title>Dyella dinghuensis sp. nov. DHOA06 and Dyella choica sp. nov. 4M-K27, isolated from forest soil.</title>
        <authorList>
            <person name="Qiu L.-H."/>
            <person name="Gao Z.-H."/>
        </authorList>
    </citation>
    <scope>NUCLEOTIDE SEQUENCE [LARGE SCALE GENOMIC DNA]</scope>
    <source>
        <strain evidence="4 5">DHOA06</strain>
    </source>
</reference>
<dbReference type="InterPro" id="IPR009003">
    <property type="entry name" value="Peptidase_S1_PA"/>
</dbReference>
<keyword evidence="2" id="KW-0732">Signal</keyword>